<dbReference type="CDD" id="cd11334">
    <property type="entry name" value="AmyAc_TreS"/>
    <property type="match status" value="1"/>
</dbReference>
<protein>
    <recommendedName>
        <fullName evidence="3">Alpha-amylase</fullName>
        <ecNumber evidence="3">3.2.1.1</ecNumber>
    </recommendedName>
</protein>
<dbReference type="SMART" id="SM00642">
    <property type="entry name" value="Aamy"/>
    <property type="match status" value="1"/>
</dbReference>
<dbReference type="InterPro" id="IPR013780">
    <property type="entry name" value="Glyco_hydro_b"/>
</dbReference>
<reference evidence="5 6" key="1">
    <citation type="journal article" date="2014" name="Int. J. Syst. Evol. Microbiol.">
        <title>Complete genome sequence of Corynebacterium casei LMG S-19264T (=DSM 44701T), isolated from a smear-ripened cheese.</title>
        <authorList>
            <consortium name="US DOE Joint Genome Institute (JGI-PGF)"/>
            <person name="Walter F."/>
            <person name="Albersmeier A."/>
            <person name="Kalinowski J."/>
            <person name="Ruckert C."/>
        </authorList>
    </citation>
    <scope>NUCLEOTIDE SEQUENCE [LARGE SCALE GENOMIC DNA]</scope>
    <source>
        <strain evidence="5 6">CGMCC 1.9161</strain>
    </source>
</reference>
<dbReference type="Proteomes" id="UP000600449">
    <property type="component" value="Unassembled WGS sequence"/>
</dbReference>
<comment type="similarity">
    <text evidence="1 2">Belongs to the glycosyl hydrolase 13 family.</text>
</comment>
<organism evidence="5 6">
    <name type="scientific">Salinarimonas ramus</name>
    <dbReference type="NCBI Taxonomy" id="690164"/>
    <lineage>
        <taxon>Bacteria</taxon>
        <taxon>Pseudomonadati</taxon>
        <taxon>Pseudomonadota</taxon>
        <taxon>Alphaproteobacteria</taxon>
        <taxon>Hyphomicrobiales</taxon>
        <taxon>Salinarimonadaceae</taxon>
        <taxon>Salinarimonas</taxon>
    </lineage>
</organism>
<evidence type="ECO:0000313" key="5">
    <source>
        <dbReference type="EMBL" id="GGK29547.1"/>
    </source>
</evidence>
<dbReference type="GO" id="GO:0005975">
    <property type="term" value="P:carbohydrate metabolic process"/>
    <property type="evidence" value="ECO:0007669"/>
    <property type="project" value="InterPro"/>
</dbReference>
<evidence type="ECO:0000256" key="3">
    <source>
        <dbReference type="RuleBase" id="RU361134"/>
    </source>
</evidence>
<dbReference type="PANTHER" id="PTHR10357:SF219">
    <property type="entry name" value="MALTOSE ALPHA-D-GLUCOSYLTRANSFERASE"/>
    <property type="match status" value="1"/>
</dbReference>
<dbReference type="InterPro" id="IPR045857">
    <property type="entry name" value="O16G_dom_2"/>
</dbReference>
<feature type="domain" description="Glycosyl hydrolase family 13 catalytic" evidence="4">
    <location>
        <begin position="13"/>
        <end position="458"/>
    </location>
</feature>
<dbReference type="EC" id="3.2.1.1" evidence="3"/>
<dbReference type="Gene3D" id="2.60.40.1180">
    <property type="entry name" value="Golgi alpha-mannosidase II"/>
    <property type="match status" value="1"/>
</dbReference>
<comment type="caution">
    <text evidence="5">The sequence shown here is derived from an EMBL/GenBank/DDBJ whole genome shotgun (WGS) entry which is preliminary data.</text>
</comment>
<dbReference type="RefSeq" id="WP_188911264.1">
    <property type="nucleotide sequence ID" value="NZ_BMMF01000004.1"/>
</dbReference>
<dbReference type="Gene3D" id="3.90.400.10">
    <property type="entry name" value="Oligo-1,6-glucosidase, Domain 2"/>
    <property type="match status" value="1"/>
</dbReference>
<evidence type="ECO:0000256" key="1">
    <source>
        <dbReference type="ARBA" id="ARBA00008061"/>
    </source>
</evidence>
<dbReference type="SUPFAM" id="SSF51445">
    <property type="entry name" value="(Trans)glycosidases"/>
    <property type="match status" value="1"/>
</dbReference>
<gene>
    <name evidence="5" type="ORF">GCM10011322_14920</name>
</gene>
<proteinExistence type="inferred from homology"/>
<dbReference type="AlphaFoldDB" id="A0A917Q667"/>
<name>A0A917Q667_9HYPH</name>
<dbReference type="InterPro" id="IPR006046">
    <property type="entry name" value="Alpha_amylase"/>
</dbReference>
<dbReference type="Gene3D" id="3.20.20.80">
    <property type="entry name" value="Glycosidases"/>
    <property type="match status" value="1"/>
</dbReference>
<evidence type="ECO:0000313" key="6">
    <source>
        <dbReference type="Proteomes" id="UP000600449"/>
    </source>
</evidence>
<dbReference type="SUPFAM" id="SSF51011">
    <property type="entry name" value="Glycosyl hydrolase domain"/>
    <property type="match status" value="1"/>
</dbReference>
<dbReference type="InterPro" id="IPR017853">
    <property type="entry name" value="GH"/>
</dbReference>
<dbReference type="InterPro" id="IPR006047">
    <property type="entry name" value="GH13_cat_dom"/>
</dbReference>
<dbReference type="GO" id="GO:0004556">
    <property type="term" value="F:alpha-amylase activity"/>
    <property type="evidence" value="ECO:0007669"/>
    <property type="project" value="UniProtKB-UniRule"/>
</dbReference>
<comment type="catalytic activity">
    <reaction evidence="3">
        <text>Endohydrolysis of (1-&gt;4)-alpha-D-glucosidic linkages in polysaccharides containing three or more (1-&gt;4)-alpha-linked D-glucose units.</text>
        <dbReference type="EC" id="3.2.1.1"/>
    </reaction>
</comment>
<keyword evidence="3" id="KW-0378">Hydrolase</keyword>
<accession>A0A917Q667</accession>
<keyword evidence="3" id="KW-0326">Glycosidase</keyword>
<keyword evidence="6" id="KW-1185">Reference proteome</keyword>
<dbReference type="GO" id="GO:0043169">
    <property type="term" value="F:cation binding"/>
    <property type="evidence" value="ECO:0007669"/>
    <property type="project" value="InterPro"/>
</dbReference>
<sequence>MLDLWYKNAVVYCVDVETFMDADGDGCGDFQGLADRLDHIEALGANCIWLLPFYASPNRDNGYDISDFYQVDPRLGTLGDFVRFAREANGRGIRVIVDLVVNHTSIDHPWFQHARSDPSSRFRDYFLWSKEKPEGADEGVVFPGVQDTTWTWDETAQAYYFHRFYAHQADLNLANPAVREEIEKIMGFWLELGVSGFRLDAVPFLIEDRPRSPFRSADPNADADPHAFLTYLRRFLSWRKAEAILLAEANVPMDTIPAYFGEDGERMTMVFDFLLNQATFLSLARGDARPMASLMRERPPIHEVAQWATFLRNHDELDLGRLSDEEREEVFSAFAPEERMRLYERGIRRRLAPMLGGDVRRLAMAYSLMLALPGTPVFWYGEEIGMGENLDLEERSAVRTPFQWTEGPTGGFSTAPEDELARAVVTDPDYAPKSVNVAQQGENADSLLERIRRLVRARRAAPEIGWGRTDILETGDPGVLALRATWRGASMITLHNLAARQVTVTLDIADAHEMLRPVLCDSGGRLPQKADDPIALPPHGYAWFRADEERR</sequence>
<dbReference type="Pfam" id="PF00128">
    <property type="entry name" value="Alpha-amylase"/>
    <property type="match status" value="2"/>
</dbReference>
<dbReference type="PANTHER" id="PTHR10357">
    <property type="entry name" value="ALPHA-AMYLASE FAMILY MEMBER"/>
    <property type="match status" value="1"/>
</dbReference>
<dbReference type="PRINTS" id="PR00110">
    <property type="entry name" value="ALPHAAMYLASE"/>
</dbReference>
<evidence type="ECO:0000256" key="2">
    <source>
        <dbReference type="RuleBase" id="RU003615"/>
    </source>
</evidence>
<dbReference type="EMBL" id="BMMF01000004">
    <property type="protein sequence ID" value="GGK29547.1"/>
    <property type="molecule type" value="Genomic_DNA"/>
</dbReference>
<keyword evidence="3" id="KW-0119">Carbohydrate metabolism</keyword>
<evidence type="ECO:0000259" key="4">
    <source>
        <dbReference type="SMART" id="SM00642"/>
    </source>
</evidence>